<comment type="catalytic activity">
    <reaction evidence="7">
        <text>L-threonyl-[protein] + ATP = O-phospho-L-threonyl-[protein] + ADP + H(+)</text>
        <dbReference type="Rhea" id="RHEA:46608"/>
        <dbReference type="Rhea" id="RHEA-COMP:11060"/>
        <dbReference type="Rhea" id="RHEA-COMP:11605"/>
        <dbReference type="ChEBI" id="CHEBI:15378"/>
        <dbReference type="ChEBI" id="CHEBI:30013"/>
        <dbReference type="ChEBI" id="CHEBI:30616"/>
        <dbReference type="ChEBI" id="CHEBI:61977"/>
        <dbReference type="ChEBI" id="CHEBI:456216"/>
        <dbReference type="EC" id="2.7.11.1"/>
    </reaction>
</comment>
<dbReference type="Gene3D" id="1.10.510.10">
    <property type="entry name" value="Transferase(Phosphotransferase) domain 1"/>
    <property type="match status" value="1"/>
</dbReference>
<dbReference type="EC" id="2.7.11.1" evidence="1"/>
<dbReference type="Proteomes" id="UP000261560">
    <property type="component" value="Unplaced"/>
</dbReference>
<keyword evidence="6" id="KW-0067">ATP-binding</keyword>
<evidence type="ECO:0000259" key="11">
    <source>
        <dbReference type="PROSITE" id="PS50011"/>
    </source>
</evidence>
<proteinExistence type="predicted"/>
<evidence type="ECO:0000256" key="2">
    <source>
        <dbReference type="ARBA" id="ARBA00022527"/>
    </source>
</evidence>
<feature type="compositionally biased region" description="Low complexity" evidence="9">
    <location>
        <begin position="15"/>
        <end position="28"/>
    </location>
</feature>
<dbReference type="GO" id="GO:0005524">
    <property type="term" value="F:ATP binding"/>
    <property type="evidence" value="ECO:0007669"/>
    <property type="project" value="UniProtKB-KW"/>
</dbReference>
<reference evidence="12" key="2">
    <citation type="submission" date="2025-09" db="UniProtKB">
        <authorList>
            <consortium name="Ensembl"/>
        </authorList>
    </citation>
    <scope>IDENTIFICATION</scope>
</reference>
<feature type="domain" description="Protein kinase" evidence="11">
    <location>
        <begin position="67"/>
        <end position="401"/>
    </location>
</feature>
<dbReference type="GO" id="GO:0000226">
    <property type="term" value="P:microtubule cytoskeleton organization"/>
    <property type="evidence" value="ECO:0007669"/>
    <property type="project" value="TreeGrafter"/>
</dbReference>
<dbReference type="PROSITE" id="PS50011">
    <property type="entry name" value="PROTEIN_KINASE_DOM"/>
    <property type="match status" value="1"/>
</dbReference>
<keyword evidence="10" id="KW-0812">Transmembrane</keyword>
<feature type="region of interest" description="Disordered" evidence="9">
    <location>
        <begin position="1"/>
        <end position="29"/>
    </location>
</feature>
<dbReference type="PROSITE" id="PS00108">
    <property type="entry name" value="PROTEIN_KINASE_ST"/>
    <property type="match status" value="1"/>
</dbReference>
<keyword evidence="10" id="KW-0472">Membrane</keyword>
<evidence type="ECO:0000256" key="7">
    <source>
        <dbReference type="ARBA" id="ARBA00047899"/>
    </source>
</evidence>
<dbReference type="InterPro" id="IPR011009">
    <property type="entry name" value="Kinase-like_dom_sf"/>
</dbReference>
<organism evidence="12 13">
    <name type="scientific">Oryzias melastigma</name>
    <name type="common">Marine medaka</name>
    <dbReference type="NCBI Taxonomy" id="30732"/>
    <lineage>
        <taxon>Eukaryota</taxon>
        <taxon>Metazoa</taxon>
        <taxon>Chordata</taxon>
        <taxon>Craniata</taxon>
        <taxon>Vertebrata</taxon>
        <taxon>Euteleostomi</taxon>
        <taxon>Actinopterygii</taxon>
        <taxon>Neopterygii</taxon>
        <taxon>Teleostei</taxon>
        <taxon>Neoteleostei</taxon>
        <taxon>Acanthomorphata</taxon>
        <taxon>Ovalentaria</taxon>
        <taxon>Atherinomorphae</taxon>
        <taxon>Beloniformes</taxon>
        <taxon>Adrianichthyidae</taxon>
        <taxon>Oryziinae</taxon>
        <taxon>Oryzias</taxon>
    </lineage>
</organism>
<feature type="transmembrane region" description="Helical" evidence="10">
    <location>
        <begin position="330"/>
        <end position="349"/>
    </location>
</feature>
<dbReference type="PANTHER" id="PTHR24346">
    <property type="entry name" value="MAP/MICROTUBULE AFFINITY-REGULATING KINASE"/>
    <property type="match status" value="1"/>
</dbReference>
<sequence length="513" mass="57418">MWKKSKDQTVKADKPAVPSPSSAASAVPKLTEAERMKQTPLERVVYDMAHNDKVVNDLILGRRVSFYELRGEIGQGNFSTVKLGIHALTKGKGNSPHHLFLIISVWKPPIFYTYISIFLQQQLKKLLFDLIVTVSMETVSPCSPLTSFCPSLNLSPQESVLSPSLTLILYLFLERVAVKIVDKTRLDKKSQPLTSSEISCMEKLSHPNIVRLYEVIDTTRKLYLVMEYGSGGDLFSRITTRGKLNDLEAKLVFAQIISAIKHMHDNHIVHRDLKPENIFYTTSYCIKVGDFGFSTESGPDELLTHFCGSPPYAAPELFRQKGYVGFYSDIWALGVLLFFMVTATLPFYGDNLGRLKRCILQGAYTIPAYVPDPCQLVIKGMLRIVPADRSSVPQITNSTWLKGIDYPGPYEVLPGSPSHFAQPGRVLSPEEQEVKNLMATLGILTVNLQNNQCLDSKNPLTGTYRILLHRAQKRRSVQAVGYSVLHPEEYESPSKWCEASVDRSIPSAVCTIL</sequence>
<comment type="catalytic activity">
    <reaction evidence="8">
        <text>L-seryl-[protein] + ATP = O-phospho-L-seryl-[protein] + ADP + H(+)</text>
        <dbReference type="Rhea" id="RHEA:17989"/>
        <dbReference type="Rhea" id="RHEA-COMP:9863"/>
        <dbReference type="Rhea" id="RHEA-COMP:11604"/>
        <dbReference type="ChEBI" id="CHEBI:15378"/>
        <dbReference type="ChEBI" id="CHEBI:29999"/>
        <dbReference type="ChEBI" id="CHEBI:30616"/>
        <dbReference type="ChEBI" id="CHEBI:83421"/>
        <dbReference type="ChEBI" id="CHEBI:456216"/>
        <dbReference type="EC" id="2.7.11.1"/>
    </reaction>
</comment>
<dbReference type="GO" id="GO:0050321">
    <property type="term" value="F:tau-protein kinase activity"/>
    <property type="evidence" value="ECO:0007669"/>
    <property type="project" value="TreeGrafter"/>
</dbReference>
<dbReference type="FunFam" id="1.10.510.10:FF:000571">
    <property type="entry name" value="Maternal embryonic leucine zipper kinase"/>
    <property type="match status" value="1"/>
</dbReference>
<evidence type="ECO:0000256" key="6">
    <source>
        <dbReference type="ARBA" id="ARBA00022840"/>
    </source>
</evidence>
<reference evidence="12" key="1">
    <citation type="submission" date="2025-08" db="UniProtKB">
        <authorList>
            <consortium name="Ensembl"/>
        </authorList>
    </citation>
    <scope>IDENTIFICATION</scope>
</reference>
<evidence type="ECO:0000256" key="8">
    <source>
        <dbReference type="ARBA" id="ARBA00048679"/>
    </source>
</evidence>
<evidence type="ECO:0000313" key="12">
    <source>
        <dbReference type="Ensembl" id="ENSOMEP00000008492.1"/>
    </source>
</evidence>
<dbReference type="GO" id="GO:0005737">
    <property type="term" value="C:cytoplasm"/>
    <property type="evidence" value="ECO:0007669"/>
    <property type="project" value="TreeGrafter"/>
</dbReference>
<accession>A0A3B3BUK7</accession>
<keyword evidence="10" id="KW-1133">Transmembrane helix</keyword>
<dbReference type="GO" id="GO:0035556">
    <property type="term" value="P:intracellular signal transduction"/>
    <property type="evidence" value="ECO:0007669"/>
    <property type="project" value="TreeGrafter"/>
</dbReference>
<feature type="compositionally biased region" description="Basic and acidic residues" evidence="9">
    <location>
        <begin position="1"/>
        <end position="14"/>
    </location>
</feature>
<name>A0A3B3BUK7_ORYME</name>
<evidence type="ECO:0000256" key="5">
    <source>
        <dbReference type="ARBA" id="ARBA00022777"/>
    </source>
</evidence>
<keyword evidence="13" id="KW-1185">Reference proteome</keyword>
<evidence type="ECO:0000256" key="9">
    <source>
        <dbReference type="SAM" id="MobiDB-lite"/>
    </source>
</evidence>
<dbReference type="SUPFAM" id="SSF56112">
    <property type="entry name" value="Protein kinase-like (PK-like)"/>
    <property type="match status" value="1"/>
</dbReference>
<dbReference type="GeneTree" id="ENSGT00940000165287"/>
<dbReference type="InterPro" id="IPR008271">
    <property type="entry name" value="Ser/Thr_kinase_AS"/>
</dbReference>
<evidence type="ECO:0000256" key="10">
    <source>
        <dbReference type="SAM" id="Phobius"/>
    </source>
</evidence>
<evidence type="ECO:0000256" key="4">
    <source>
        <dbReference type="ARBA" id="ARBA00022741"/>
    </source>
</evidence>
<dbReference type="InterPro" id="IPR000719">
    <property type="entry name" value="Prot_kinase_dom"/>
</dbReference>
<dbReference type="Ensembl" id="ENSOMET00000002347.1">
    <property type="protein sequence ID" value="ENSOMEP00000008492.1"/>
    <property type="gene ID" value="ENSOMEG00000009674.1"/>
</dbReference>
<evidence type="ECO:0000256" key="1">
    <source>
        <dbReference type="ARBA" id="ARBA00012513"/>
    </source>
</evidence>
<evidence type="ECO:0000313" key="13">
    <source>
        <dbReference type="Proteomes" id="UP000261560"/>
    </source>
</evidence>
<keyword evidence="4" id="KW-0547">Nucleotide-binding</keyword>
<dbReference type="PANTHER" id="PTHR24346:SF105">
    <property type="entry name" value="SERINE_THREONINE-PROTEIN KINASE NIM1-LIKE ISOFORM X1"/>
    <property type="match status" value="1"/>
</dbReference>
<dbReference type="Pfam" id="PF00069">
    <property type="entry name" value="Pkinase"/>
    <property type="match status" value="1"/>
</dbReference>
<dbReference type="AlphaFoldDB" id="A0A3B3BUK7"/>
<keyword evidence="3" id="KW-0808">Transferase</keyword>
<protein>
    <recommendedName>
        <fullName evidence="1">non-specific serine/threonine protein kinase</fullName>
        <ecNumber evidence="1">2.7.11.1</ecNumber>
    </recommendedName>
</protein>
<dbReference type="PaxDb" id="30732-ENSOMEP00000008492"/>
<evidence type="ECO:0000256" key="3">
    <source>
        <dbReference type="ARBA" id="ARBA00022679"/>
    </source>
</evidence>
<dbReference type="STRING" id="30732.ENSOMEP00000008492"/>
<keyword evidence="5" id="KW-0418">Kinase</keyword>
<dbReference type="SMART" id="SM00220">
    <property type="entry name" value="S_TKc"/>
    <property type="match status" value="1"/>
</dbReference>
<keyword evidence="2" id="KW-0723">Serine/threonine-protein kinase</keyword>